<reference evidence="2 3" key="1">
    <citation type="journal article" date="2012" name="Genome Biol.">
        <title>Genome and low-iron response of an oceanic diatom adapted to chronic iron limitation.</title>
        <authorList>
            <person name="Lommer M."/>
            <person name="Specht M."/>
            <person name="Roy A.S."/>
            <person name="Kraemer L."/>
            <person name="Andreson R."/>
            <person name="Gutowska M.A."/>
            <person name="Wolf J."/>
            <person name="Bergner S.V."/>
            <person name="Schilhabel M.B."/>
            <person name="Klostermeier U.C."/>
            <person name="Beiko R.G."/>
            <person name="Rosenstiel P."/>
            <person name="Hippler M."/>
            <person name="Laroche J."/>
        </authorList>
    </citation>
    <scope>NUCLEOTIDE SEQUENCE [LARGE SCALE GENOMIC DNA]</scope>
    <source>
        <strain evidence="2 3">CCMP1005</strain>
    </source>
</reference>
<protein>
    <submittedName>
        <fullName evidence="2">Uncharacterized protein</fullName>
    </submittedName>
</protein>
<proteinExistence type="predicted"/>
<gene>
    <name evidence="2" type="ORF">THAOC_04280</name>
</gene>
<name>K0TJH1_THAOC</name>
<keyword evidence="3" id="KW-1185">Reference proteome</keyword>
<sequence>MLRSEAPRLYSTDPPPNKLPGIPQGPGQVSHQGPFADGCLLGKEVLPVKRKMDEIAITVEHGTIMFMTHDLACEDGETNFYHGVPMTFSIVIIDLVEV</sequence>
<organism evidence="2 3">
    <name type="scientific">Thalassiosira oceanica</name>
    <name type="common">Marine diatom</name>
    <dbReference type="NCBI Taxonomy" id="159749"/>
    <lineage>
        <taxon>Eukaryota</taxon>
        <taxon>Sar</taxon>
        <taxon>Stramenopiles</taxon>
        <taxon>Ochrophyta</taxon>
        <taxon>Bacillariophyta</taxon>
        <taxon>Coscinodiscophyceae</taxon>
        <taxon>Thalassiosirophycidae</taxon>
        <taxon>Thalassiosirales</taxon>
        <taxon>Thalassiosiraceae</taxon>
        <taxon>Thalassiosira</taxon>
    </lineage>
</organism>
<evidence type="ECO:0000313" key="3">
    <source>
        <dbReference type="Proteomes" id="UP000266841"/>
    </source>
</evidence>
<dbReference type="Proteomes" id="UP000266841">
    <property type="component" value="Unassembled WGS sequence"/>
</dbReference>
<comment type="caution">
    <text evidence="2">The sequence shown here is derived from an EMBL/GenBank/DDBJ whole genome shotgun (WGS) entry which is preliminary data.</text>
</comment>
<evidence type="ECO:0000256" key="1">
    <source>
        <dbReference type="SAM" id="MobiDB-lite"/>
    </source>
</evidence>
<dbReference type="EMBL" id="AGNL01003985">
    <property type="protein sequence ID" value="EJK74066.1"/>
    <property type="molecule type" value="Genomic_DNA"/>
</dbReference>
<feature type="region of interest" description="Disordered" evidence="1">
    <location>
        <begin position="1"/>
        <end position="35"/>
    </location>
</feature>
<evidence type="ECO:0000313" key="2">
    <source>
        <dbReference type="EMBL" id="EJK74066.1"/>
    </source>
</evidence>
<dbReference type="AlphaFoldDB" id="K0TJH1"/>
<accession>K0TJH1</accession>